<keyword evidence="2" id="KW-1185">Reference proteome</keyword>
<reference evidence="1" key="1">
    <citation type="submission" date="2024-05" db="EMBL/GenBank/DDBJ databases">
        <title>30 novel species of actinomycetes from the DSMZ collection.</title>
        <authorList>
            <person name="Nouioui I."/>
        </authorList>
    </citation>
    <scope>NUCLEOTIDE SEQUENCE</scope>
    <source>
        <strain evidence="1">DSM 40473</strain>
    </source>
</reference>
<evidence type="ECO:0000313" key="1">
    <source>
        <dbReference type="EMBL" id="MDT0453283.1"/>
    </source>
</evidence>
<dbReference type="InterPro" id="IPR046175">
    <property type="entry name" value="DUF6177"/>
</dbReference>
<gene>
    <name evidence="1" type="ORF">RM609_29995</name>
</gene>
<proteinExistence type="predicted"/>
<dbReference type="Proteomes" id="UP001180531">
    <property type="component" value="Unassembled WGS sequence"/>
</dbReference>
<dbReference type="RefSeq" id="WP_311615014.1">
    <property type="nucleotide sequence ID" value="NZ_JAVRFI010000029.1"/>
</dbReference>
<name>A0ABU2SWB1_9ACTN</name>
<comment type="caution">
    <text evidence="1">The sequence shown here is derived from an EMBL/GenBank/DDBJ whole genome shotgun (WGS) entry which is preliminary data.</text>
</comment>
<dbReference type="EMBL" id="JAVRFI010000029">
    <property type="protein sequence ID" value="MDT0453283.1"/>
    <property type="molecule type" value="Genomic_DNA"/>
</dbReference>
<sequence>MKDVIALTPKMPDSWAVVAGLYAGGPDAEASGVNDGAVVQLRAVDGQPLVSVEAPLLVHVPGEAERLLGDGVGAPPVPYWWTEVRASTALPEAAPLAGSVAGRLSMLLGGAVWPAEAASLDVVPVGNGAGEVTATTDEAGLAVDVLTGSTAVVLADRPVVPLNAWMSEVLRTVGAAGLALQIVTPSHVRLSLPLRTALAGAPNRWVVQDSGNHYYDGLSGAELRWENGTFTPARTEAGETPVAKPFSDTTPTTDRQLIASFRVLHEHVTDDLVLGSALRAAWTALTGAGPAGWGTAEPVNLPWSNGQLTALARERSPEPTHLLAVGHPDRPALATLRVSRTEGGVAEDVTLTLGYGRDETPPLDAVEPLARTLADEHGLVSLLVSLRRGRRDLAVPPRFEAPPIPVSFTLGAADVRRTGLDHALRPPLDLTPLRLGPAVVHYPLGDGTDAQAWTVLHRLSAHLKAVRADG</sequence>
<evidence type="ECO:0000313" key="2">
    <source>
        <dbReference type="Proteomes" id="UP001180531"/>
    </source>
</evidence>
<accession>A0ABU2SWB1</accession>
<organism evidence="1 2">
    <name type="scientific">Streptomyces hesseae</name>
    <dbReference type="NCBI Taxonomy" id="3075519"/>
    <lineage>
        <taxon>Bacteria</taxon>
        <taxon>Bacillati</taxon>
        <taxon>Actinomycetota</taxon>
        <taxon>Actinomycetes</taxon>
        <taxon>Kitasatosporales</taxon>
        <taxon>Streptomycetaceae</taxon>
        <taxon>Streptomyces</taxon>
    </lineage>
</organism>
<dbReference type="Pfam" id="PF19674">
    <property type="entry name" value="DUF6177"/>
    <property type="match status" value="1"/>
</dbReference>
<protein>
    <submittedName>
        <fullName evidence="1">DUF6177 family protein</fullName>
    </submittedName>
</protein>